<reference evidence="7" key="2">
    <citation type="submission" date="2025-08" db="UniProtKB">
        <authorList>
            <consortium name="RefSeq"/>
        </authorList>
    </citation>
    <scope>IDENTIFICATION</scope>
    <source>
        <tissue evidence="7">Stem</tissue>
    </source>
</reference>
<keyword evidence="6" id="KW-1185">Reference proteome</keyword>
<dbReference type="GO" id="GO:0046982">
    <property type="term" value="F:protein heterodimerization activity"/>
    <property type="evidence" value="ECO:0007669"/>
    <property type="project" value="InterPro"/>
</dbReference>
<dbReference type="PANTHER" id="PTHR11064">
    <property type="entry name" value="CCAAT-BINDING TRANSCRIPTION FACTOR-RELATED"/>
    <property type="match status" value="1"/>
</dbReference>
<evidence type="ECO:0000259" key="5">
    <source>
        <dbReference type="Pfam" id="PF00808"/>
    </source>
</evidence>
<dbReference type="Pfam" id="PF00808">
    <property type="entry name" value="CBFD_NFYB_HMF"/>
    <property type="match status" value="1"/>
</dbReference>
<comment type="similarity">
    <text evidence="1">Belongs to the NFYB/HAP3 subunit family.</text>
</comment>
<dbReference type="InterPro" id="IPR027113">
    <property type="entry name" value="Transc_fact_NFYB/HAP3"/>
</dbReference>
<feature type="region of interest" description="Disordered" evidence="4">
    <location>
        <begin position="115"/>
        <end position="142"/>
    </location>
</feature>
<evidence type="ECO:0000256" key="2">
    <source>
        <dbReference type="ARBA" id="ARBA00023015"/>
    </source>
</evidence>
<protein>
    <submittedName>
        <fullName evidence="7">Nuclear transcription factor Y subunit B-4</fullName>
    </submittedName>
</protein>
<dbReference type="eggNOG" id="KOG0869">
    <property type="taxonomic scope" value="Eukaryota"/>
</dbReference>
<evidence type="ECO:0000256" key="1">
    <source>
        <dbReference type="ARBA" id="ARBA00009053"/>
    </source>
</evidence>
<evidence type="ECO:0000256" key="3">
    <source>
        <dbReference type="ARBA" id="ARBA00023163"/>
    </source>
</evidence>
<dbReference type="Proteomes" id="UP001652600">
    <property type="component" value="Chromosome 2"/>
</dbReference>
<dbReference type="InterPro" id="IPR009072">
    <property type="entry name" value="Histone-fold"/>
</dbReference>
<gene>
    <name evidence="7" type="primary">LOC103492518</name>
</gene>
<evidence type="ECO:0000256" key="4">
    <source>
        <dbReference type="SAM" id="MobiDB-lite"/>
    </source>
</evidence>
<accession>A0A1S3BRX1</accession>
<proteinExistence type="inferred from homology"/>
<feature type="domain" description="Transcription factor CBF/NF-Y/archaeal histone" evidence="5">
    <location>
        <begin position="12"/>
        <end position="75"/>
    </location>
</feature>
<dbReference type="SMR" id="A0A1S3BRX1"/>
<dbReference type="RefSeq" id="XP_008451142.2">
    <property type="nucleotide sequence ID" value="XM_008452920.2"/>
</dbReference>
<dbReference type="InterPro" id="IPR003958">
    <property type="entry name" value="CBFA_NFYB_domain"/>
</dbReference>
<name>A0A1S3BRX1_CUCME</name>
<reference evidence="6" key="1">
    <citation type="submission" date="2025-05" db="UniProtKB">
        <authorList>
            <consortium name="RefSeq"/>
        </authorList>
    </citation>
    <scope>NUCLEOTIDE SEQUENCE [LARGE SCALE GENOMIC DNA]</scope>
</reference>
<dbReference type="PANTHER" id="PTHR11064:SF83">
    <property type="entry name" value="NUCLEAR TRANSCRIPTION FACTOR Y SUBUNIT B-4"/>
    <property type="match status" value="1"/>
</dbReference>
<dbReference type="GO" id="GO:0016602">
    <property type="term" value="C:CCAAT-binding factor complex"/>
    <property type="evidence" value="ECO:0007669"/>
    <property type="project" value="InterPro"/>
</dbReference>
<dbReference type="KEGG" id="cmo:103492518"/>
<keyword evidence="3" id="KW-0804">Transcription</keyword>
<evidence type="ECO:0000313" key="7">
    <source>
        <dbReference type="RefSeq" id="XP_008451142.2"/>
    </source>
</evidence>
<dbReference type="GO" id="GO:0001228">
    <property type="term" value="F:DNA-binding transcription activator activity, RNA polymerase II-specific"/>
    <property type="evidence" value="ECO:0007669"/>
    <property type="project" value="InterPro"/>
</dbReference>
<evidence type="ECO:0000313" key="6">
    <source>
        <dbReference type="Proteomes" id="UP001652600"/>
    </source>
</evidence>
<dbReference type="Gene3D" id="1.10.20.10">
    <property type="entry name" value="Histone, subunit A"/>
    <property type="match status" value="1"/>
</dbReference>
<sequence length="142" mass="16478">MENHNNGDEFLELPIANVERIMKKIIPQKGKISKEAKKTMQECANEFISFVTSEAAQRCHYENRRTLNGDDICWAFASSGLDNYAEVFAKYLLKYREVERIKVDEYKCKITQRLLPQDDDDKEQEDNHRSIDGEIGETSSPN</sequence>
<dbReference type="AlphaFoldDB" id="A0A1S3BRX1"/>
<dbReference type="GeneID" id="103492518"/>
<organism evidence="6 7">
    <name type="scientific">Cucumis melo</name>
    <name type="common">Muskmelon</name>
    <dbReference type="NCBI Taxonomy" id="3656"/>
    <lineage>
        <taxon>Eukaryota</taxon>
        <taxon>Viridiplantae</taxon>
        <taxon>Streptophyta</taxon>
        <taxon>Embryophyta</taxon>
        <taxon>Tracheophyta</taxon>
        <taxon>Spermatophyta</taxon>
        <taxon>Magnoliopsida</taxon>
        <taxon>eudicotyledons</taxon>
        <taxon>Gunneridae</taxon>
        <taxon>Pentapetalae</taxon>
        <taxon>rosids</taxon>
        <taxon>fabids</taxon>
        <taxon>Cucurbitales</taxon>
        <taxon>Cucurbitaceae</taxon>
        <taxon>Benincaseae</taxon>
        <taxon>Cucumis</taxon>
    </lineage>
</organism>
<keyword evidence="2" id="KW-0805">Transcription regulation</keyword>
<dbReference type="CDD" id="cd22907">
    <property type="entry name" value="HFD_NFYB"/>
    <property type="match status" value="1"/>
</dbReference>
<dbReference type="PRINTS" id="PR00615">
    <property type="entry name" value="CCAATSUBUNTA"/>
</dbReference>
<dbReference type="GO" id="GO:0000978">
    <property type="term" value="F:RNA polymerase II cis-regulatory region sequence-specific DNA binding"/>
    <property type="evidence" value="ECO:0007669"/>
    <property type="project" value="TreeGrafter"/>
</dbReference>
<dbReference type="SUPFAM" id="SSF47113">
    <property type="entry name" value="Histone-fold"/>
    <property type="match status" value="1"/>
</dbReference>